<protein>
    <submittedName>
        <fullName evidence="1">Uncharacterized protein</fullName>
    </submittedName>
</protein>
<proteinExistence type="predicted"/>
<reference evidence="1" key="1">
    <citation type="submission" date="2018-05" db="EMBL/GenBank/DDBJ databases">
        <authorList>
            <person name="Lanie J.A."/>
            <person name="Ng W.-L."/>
            <person name="Kazmierczak K.M."/>
            <person name="Andrzejewski T.M."/>
            <person name="Davidsen T.M."/>
            <person name="Wayne K.J."/>
            <person name="Tettelin H."/>
            <person name="Glass J.I."/>
            <person name="Rusch D."/>
            <person name="Podicherti R."/>
            <person name="Tsui H.-C.T."/>
            <person name="Winkler M.E."/>
        </authorList>
    </citation>
    <scope>NUCLEOTIDE SEQUENCE</scope>
</reference>
<name>A0A382CMM1_9ZZZZ</name>
<dbReference type="AlphaFoldDB" id="A0A382CMM1"/>
<organism evidence="1">
    <name type="scientific">marine metagenome</name>
    <dbReference type="NCBI Taxonomy" id="408172"/>
    <lineage>
        <taxon>unclassified sequences</taxon>
        <taxon>metagenomes</taxon>
        <taxon>ecological metagenomes</taxon>
    </lineage>
</organism>
<dbReference type="EMBL" id="UINC01035157">
    <property type="protein sequence ID" value="SVB27119.1"/>
    <property type="molecule type" value="Genomic_DNA"/>
</dbReference>
<gene>
    <name evidence="1" type="ORF">METZ01_LOCUS179973</name>
</gene>
<sequence length="119" mass="14228">MPNKREFTKKLLAENPDAVVNDALKIWWYNIRNDGGLRLTERGFKTFVDSFELEYYEWDLPTTQWLNPKLLLELDKHMTYPYYIEHLVKKFPAKIYIFSAKEATAITLYGDLLKYLETI</sequence>
<accession>A0A382CMM1</accession>
<evidence type="ECO:0000313" key="1">
    <source>
        <dbReference type="EMBL" id="SVB27119.1"/>
    </source>
</evidence>